<dbReference type="PANTHER" id="PTHR33678:SF2">
    <property type="match status" value="1"/>
</dbReference>
<dbReference type="AlphaFoldDB" id="A0A0F9B3C4"/>
<feature type="non-terminal residue" evidence="2">
    <location>
        <position position="1"/>
    </location>
</feature>
<proteinExistence type="predicted"/>
<dbReference type="NCBIfam" id="NF033517">
    <property type="entry name" value="transpos_IS66"/>
    <property type="match status" value="1"/>
</dbReference>
<protein>
    <recommendedName>
        <fullName evidence="1">Transposase IS66 central domain-containing protein</fullName>
    </recommendedName>
</protein>
<accession>A0A0F9B3C4</accession>
<evidence type="ECO:0000313" key="2">
    <source>
        <dbReference type="EMBL" id="KKK85124.1"/>
    </source>
</evidence>
<evidence type="ECO:0000259" key="1">
    <source>
        <dbReference type="Pfam" id="PF03050"/>
    </source>
</evidence>
<gene>
    <name evidence="2" type="ORF">LCGC14_2776450</name>
</gene>
<dbReference type="InterPro" id="IPR052344">
    <property type="entry name" value="Transposase-related"/>
</dbReference>
<name>A0A0F9B3C4_9ZZZZ</name>
<dbReference type="PANTHER" id="PTHR33678">
    <property type="entry name" value="BLL1576 PROTEIN"/>
    <property type="match status" value="1"/>
</dbReference>
<comment type="caution">
    <text evidence="2">The sequence shown here is derived from an EMBL/GenBank/DDBJ whole genome shotgun (WGS) entry which is preliminary data.</text>
</comment>
<dbReference type="Pfam" id="PF03050">
    <property type="entry name" value="DDE_Tnp_IS66"/>
    <property type="match status" value="1"/>
</dbReference>
<sequence length="345" mass="39182">PTHIEEHQGLAYWCPHCRKVHYATIPPALVKAGLVGPRLTALVAFMKGVCHASFATVRKFLRDVVGVKICRGQLAKLIDKVSESLAAAYVELFESLPEEPILNIDETGHKDSGDRFWTWCFRAQLYTLFKIDNSRGSKVLVEVLGKEFNGVLGCDYFGAYRKYMREFGALVQFCLAHLIRDVKFLITLADKKQQAYGRRVRKALRELFAVIHRREEMTAKAFQRALEAARQDVLKAATMRVPEGNYAQNLANRFHQHGEAYFRFVTTPGVEPTNNLAEQAIRFVVIDRRITQGTRGETGQRWCERIWTVIATCVQQGRSVFEFLYKAVLAHFNGTRSPSLMPSGP</sequence>
<reference evidence="2" key="1">
    <citation type="journal article" date="2015" name="Nature">
        <title>Complex archaea that bridge the gap between prokaryotes and eukaryotes.</title>
        <authorList>
            <person name="Spang A."/>
            <person name="Saw J.H."/>
            <person name="Jorgensen S.L."/>
            <person name="Zaremba-Niedzwiedzka K."/>
            <person name="Martijn J."/>
            <person name="Lind A.E."/>
            <person name="van Eijk R."/>
            <person name="Schleper C."/>
            <person name="Guy L."/>
            <person name="Ettema T.J."/>
        </authorList>
    </citation>
    <scope>NUCLEOTIDE SEQUENCE</scope>
</reference>
<dbReference type="InterPro" id="IPR004291">
    <property type="entry name" value="Transposase_IS66_central"/>
</dbReference>
<dbReference type="EMBL" id="LAZR01051455">
    <property type="protein sequence ID" value="KKK85124.1"/>
    <property type="molecule type" value="Genomic_DNA"/>
</dbReference>
<feature type="domain" description="Transposase IS66 central" evidence="1">
    <location>
        <begin position="33"/>
        <end position="299"/>
    </location>
</feature>
<organism evidence="2">
    <name type="scientific">marine sediment metagenome</name>
    <dbReference type="NCBI Taxonomy" id="412755"/>
    <lineage>
        <taxon>unclassified sequences</taxon>
        <taxon>metagenomes</taxon>
        <taxon>ecological metagenomes</taxon>
    </lineage>
</organism>